<sequence>MSPPANKPSLSNSKTNLMAPTHLFSNSSNFQSKWRVPGSRFFPLRFVNIMNEEARRVKGFPRIQDDLFR</sequence>
<evidence type="ECO:0000313" key="2">
    <source>
        <dbReference type="Proteomes" id="UP001154282"/>
    </source>
</evidence>
<keyword evidence="2" id="KW-1185">Reference proteome</keyword>
<comment type="caution">
    <text evidence="1">The sequence shown here is derived from an EMBL/GenBank/DDBJ whole genome shotgun (WGS) entry which is preliminary data.</text>
</comment>
<dbReference type="AlphaFoldDB" id="A0AAV0L6E2"/>
<proteinExistence type="predicted"/>
<protein>
    <submittedName>
        <fullName evidence="1">Uncharacterized protein</fullName>
    </submittedName>
</protein>
<name>A0AAV0L6E2_9ROSI</name>
<accession>A0AAV0L6E2</accession>
<dbReference type="Proteomes" id="UP001154282">
    <property type="component" value="Unassembled WGS sequence"/>
</dbReference>
<evidence type="ECO:0000313" key="1">
    <source>
        <dbReference type="EMBL" id="CAI0429685.1"/>
    </source>
</evidence>
<dbReference type="EMBL" id="CAMGYJ010000006">
    <property type="protein sequence ID" value="CAI0429685.1"/>
    <property type="molecule type" value="Genomic_DNA"/>
</dbReference>
<gene>
    <name evidence="1" type="ORF">LITE_LOCUS22248</name>
</gene>
<organism evidence="1 2">
    <name type="scientific">Linum tenue</name>
    <dbReference type="NCBI Taxonomy" id="586396"/>
    <lineage>
        <taxon>Eukaryota</taxon>
        <taxon>Viridiplantae</taxon>
        <taxon>Streptophyta</taxon>
        <taxon>Embryophyta</taxon>
        <taxon>Tracheophyta</taxon>
        <taxon>Spermatophyta</taxon>
        <taxon>Magnoliopsida</taxon>
        <taxon>eudicotyledons</taxon>
        <taxon>Gunneridae</taxon>
        <taxon>Pentapetalae</taxon>
        <taxon>rosids</taxon>
        <taxon>fabids</taxon>
        <taxon>Malpighiales</taxon>
        <taxon>Linaceae</taxon>
        <taxon>Linum</taxon>
    </lineage>
</organism>
<reference evidence="1" key="1">
    <citation type="submission" date="2022-08" db="EMBL/GenBank/DDBJ databases">
        <authorList>
            <person name="Gutierrez-Valencia J."/>
        </authorList>
    </citation>
    <scope>NUCLEOTIDE SEQUENCE</scope>
</reference>